<keyword evidence="2" id="KW-0255">Endonuclease</keyword>
<organism evidence="2 3">
    <name type="scientific">Spirulina subsalsa FACHB-351</name>
    <dbReference type="NCBI Taxonomy" id="234711"/>
    <lineage>
        <taxon>Bacteria</taxon>
        <taxon>Bacillati</taxon>
        <taxon>Cyanobacteriota</taxon>
        <taxon>Cyanophyceae</taxon>
        <taxon>Spirulinales</taxon>
        <taxon>Spirulinaceae</taxon>
        <taxon>Spirulina</taxon>
    </lineage>
</organism>
<keyword evidence="2" id="KW-0540">Nuclease</keyword>
<evidence type="ECO:0000313" key="2">
    <source>
        <dbReference type="EMBL" id="MCW6038502.1"/>
    </source>
</evidence>
<gene>
    <name evidence="2" type="ORF">K4A83_19815</name>
</gene>
<keyword evidence="3" id="KW-1185">Reference proteome</keyword>
<dbReference type="PANTHER" id="PTHR34107:SF7">
    <property type="entry name" value="SLR2092 PROTEIN"/>
    <property type="match status" value="1"/>
</dbReference>
<dbReference type="EMBL" id="JAIHOM010000143">
    <property type="protein sequence ID" value="MCW6038502.1"/>
    <property type="molecule type" value="Genomic_DNA"/>
</dbReference>
<proteinExistence type="predicted"/>
<comment type="caution">
    <text evidence="2">The sequence shown here is derived from an EMBL/GenBank/DDBJ whole genome shotgun (WGS) entry which is preliminary data.</text>
</comment>
<dbReference type="InterPro" id="IPR012296">
    <property type="entry name" value="Nuclease_put_TT1808"/>
</dbReference>
<protein>
    <submittedName>
        <fullName evidence="2">Uma2 family endonuclease</fullName>
    </submittedName>
</protein>
<dbReference type="Proteomes" id="UP001526426">
    <property type="component" value="Unassembled WGS sequence"/>
</dbReference>
<evidence type="ECO:0000259" key="1">
    <source>
        <dbReference type="Pfam" id="PF05685"/>
    </source>
</evidence>
<feature type="domain" description="Putative restriction endonuclease" evidence="1">
    <location>
        <begin position="9"/>
        <end position="179"/>
    </location>
</feature>
<dbReference type="InterPro" id="IPR008538">
    <property type="entry name" value="Uma2"/>
</dbReference>
<keyword evidence="2" id="KW-0378">Hydrolase</keyword>
<dbReference type="CDD" id="cd06260">
    <property type="entry name" value="DUF820-like"/>
    <property type="match status" value="1"/>
</dbReference>
<dbReference type="RefSeq" id="WP_265266411.1">
    <property type="nucleotide sequence ID" value="NZ_JAIHOM010000143.1"/>
</dbReference>
<accession>A0ABT3LBJ8</accession>
<dbReference type="InterPro" id="IPR011335">
    <property type="entry name" value="Restrct_endonuc-II-like"/>
</dbReference>
<dbReference type="PANTHER" id="PTHR34107">
    <property type="entry name" value="SLL0198 PROTEIN-RELATED"/>
    <property type="match status" value="1"/>
</dbReference>
<dbReference type="GO" id="GO:0004519">
    <property type="term" value="F:endonuclease activity"/>
    <property type="evidence" value="ECO:0007669"/>
    <property type="project" value="UniProtKB-KW"/>
</dbReference>
<sequence>MLTLNLTHETFEQLCQQNPDLRLERTAQGELIAMSPAGSETGAYNADLLGQLWQWNRQRQLGKVFDSSAGFTLPNGAIRSPDVAWIEQARWDALSPAERRKFAPLCPDFVLELKSPSDDLATLRAKLEEYIDNGAQLGWLIDTENQQIYAYRPGQPPQEFNRPDTLSGDPILPHFALDLTVLWGSGS</sequence>
<dbReference type="SUPFAM" id="SSF52980">
    <property type="entry name" value="Restriction endonuclease-like"/>
    <property type="match status" value="1"/>
</dbReference>
<reference evidence="2 3" key="1">
    <citation type="submission" date="2021-08" db="EMBL/GenBank/DDBJ databases">
        <title>Draft genome sequence of Spirulina subsalsa with high tolerance to salinity and hype-accumulation of phycocyanin.</title>
        <authorList>
            <person name="Pei H."/>
            <person name="Jiang L."/>
        </authorList>
    </citation>
    <scope>NUCLEOTIDE SEQUENCE [LARGE SCALE GENOMIC DNA]</scope>
    <source>
        <strain evidence="2 3">FACHB-351</strain>
    </source>
</reference>
<name>A0ABT3LBJ8_9CYAN</name>
<dbReference type="Pfam" id="PF05685">
    <property type="entry name" value="Uma2"/>
    <property type="match status" value="1"/>
</dbReference>
<evidence type="ECO:0000313" key="3">
    <source>
        <dbReference type="Proteomes" id="UP001526426"/>
    </source>
</evidence>
<dbReference type="Gene3D" id="3.90.1570.10">
    <property type="entry name" value="tt1808, chain A"/>
    <property type="match status" value="1"/>
</dbReference>